<dbReference type="Pfam" id="PF11578">
    <property type="entry name" value="DUF3237"/>
    <property type="match status" value="1"/>
</dbReference>
<dbReference type="STRING" id="1149755.A0A2J6QZG6"/>
<dbReference type="AlphaFoldDB" id="A0A2J6QZG6"/>
<evidence type="ECO:0000313" key="2">
    <source>
        <dbReference type="Proteomes" id="UP000235786"/>
    </source>
</evidence>
<protein>
    <recommendedName>
        <fullName evidence="3">Dirigent protein</fullName>
    </recommendedName>
</protein>
<sequence length="191" mass="20660">MEGFPKLVPAFTIRMQTAPQLIMGLSYLCYHSTLSATSPETMLTSFSGPAFSNAVMAVGPIEHGTVKSVPGYGAEPFEGEVVNGADIFQVDALFRSVKLDFRAVIKTPEGHAVYFTFLGFIEGNEDTALILKGDPNAKSSQWGSSFMSGTFETGNPKWVGMTNKVFVGSQRLIKKPDQPLVVEINLSEVTV</sequence>
<organism evidence="1 2">
    <name type="scientific">Hyaloscypha variabilis (strain UAMH 11265 / GT02V1 / F)</name>
    <name type="common">Meliniomyces variabilis</name>
    <dbReference type="NCBI Taxonomy" id="1149755"/>
    <lineage>
        <taxon>Eukaryota</taxon>
        <taxon>Fungi</taxon>
        <taxon>Dikarya</taxon>
        <taxon>Ascomycota</taxon>
        <taxon>Pezizomycotina</taxon>
        <taxon>Leotiomycetes</taxon>
        <taxon>Helotiales</taxon>
        <taxon>Hyaloscyphaceae</taxon>
        <taxon>Hyaloscypha</taxon>
        <taxon>Hyaloscypha variabilis</taxon>
    </lineage>
</organism>
<evidence type="ECO:0008006" key="3">
    <source>
        <dbReference type="Google" id="ProtNLM"/>
    </source>
</evidence>
<accession>A0A2J6QZG6</accession>
<keyword evidence="2" id="KW-1185">Reference proteome</keyword>
<dbReference type="EMBL" id="KZ613961">
    <property type="protein sequence ID" value="PMD31664.1"/>
    <property type="molecule type" value="Genomic_DNA"/>
</dbReference>
<reference evidence="1 2" key="1">
    <citation type="submission" date="2016-04" db="EMBL/GenBank/DDBJ databases">
        <title>A degradative enzymes factory behind the ericoid mycorrhizal symbiosis.</title>
        <authorList>
            <consortium name="DOE Joint Genome Institute"/>
            <person name="Martino E."/>
            <person name="Morin E."/>
            <person name="Grelet G."/>
            <person name="Kuo A."/>
            <person name="Kohler A."/>
            <person name="Daghino S."/>
            <person name="Barry K."/>
            <person name="Choi C."/>
            <person name="Cichocki N."/>
            <person name="Clum A."/>
            <person name="Copeland A."/>
            <person name="Hainaut M."/>
            <person name="Haridas S."/>
            <person name="Labutti K."/>
            <person name="Lindquist E."/>
            <person name="Lipzen A."/>
            <person name="Khouja H.-R."/>
            <person name="Murat C."/>
            <person name="Ohm R."/>
            <person name="Olson A."/>
            <person name="Spatafora J."/>
            <person name="Veneault-Fourrey C."/>
            <person name="Henrissat B."/>
            <person name="Grigoriev I."/>
            <person name="Martin F."/>
            <person name="Perotto S."/>
        </authorList>
    </citation>
    <scope>NUCLEOTIDE SEQUENCE [LARGE SCALE GENOMIC DNA]</scope>
    <source>
        <strain evidence="1 2">F</strain>
    </source>
</reference>
<name>A0A2J6QZG6_HYAVF</name>
<proteinExistence type="predicted"/>
<dbReference type="Gene3D" id="2.40.160.20">
    <property type="match status" value="1"/>
</dbReference>
<dbReference type="Proteomes" id="UP000235786">
    <property type="component" value="Unassembled WGS sequence"/>
</dbReference>
<gene>
    <name evidence="1" type="ORF">L207DRAFT_640507</name>
</gene>
<evidence type="ECO:0000313" key="1">
    <source>
        <dbReference type="EMBL" id="PMD31664.1"/>
    </source>
</evidence>
<dbReference type="OrthoDB" id="2544694at2759"/>